<feature type="compositionally biased region" description="Polar residues" evidence="1">
    <location>
        <begin position="1"/>
        <end position="10"/>
    </location>
</feature>
<feature type="compositionally biased region" description="Polar residues" evidence="1">
    <location>
        <begin position="23"/>
        <end position="33"/>
    </location>
</feature>
<keyword evidence="3" id="KW-1185">Reference proteome</keyword>
<organism evidence="2 3">
    <name type="scientific">Triplophysa tibetana</name>
    <dbReference type="NCBI Taxonomy" id="1572043"/>
    <lineage>
        <taxon>Eukaryota</taxon>
        <taxon>Metazoa</taxon>
        <taxon>Chordata</taxon>
        <taxon>Craniata</taxon>
        <taxon>Vertebrata</taxon>
        <taxon>Euteleostomi</taxon>
        <taxon>Actinopterygii</taxon>
        <taxon>Neopterygii</taxon>
        <taxon>Teleostei</taxon>
        <taxon>Ostariophysi</taxon>
        <taxon>Cypriniformes</taxon>
        <taxon>Nemacheilidae</taxon>
        <taxon>Triplophysa</taxon>
    </lineage>
</organism>
<reference evidence="2 3" key="1">
    <citation type="journal article" date="2019" name="Mol. Ecol. Resour.">
        <title>Chromosome-level genome assembly of Triplophysa tibetana, a fish adapted to the harsh high-altitude environment of the Tibetan Plateau.</title>
        <authorList>
            <person name="Yang X."/>
            <person name="Liu H."/>
            <person name="Ma Z."/>
            <person name="Zou Y."/>
            <person name="Zou M."/>
            <person name="Mao Y."/>
            <person name="Li X."/>
            <person name="Wang H."/>
            <person name="Chen T."/>
            <person name="Wang W."/>
            <person name="Yang R."/>
        </authorList>
    </citation>
    <scope>NUCLEOTIDE SEQUENCE [LARGE SCALE GENOMIC DNA]</scope>
    <source>
        <strain evidence="2">TTIB1903HZAU</strain>
        <tissue evidence="2">Muscle</tissue>
    </source>
</reference>
<gene>
    <name evidence="2" type="ORF">E1301_Tti014577</name>
</gene>
<evidence type="ECO:0000313" key="3">
    <source>
        <dbReference type="Proteomes" id="UP000324632"/>
    </source>
</evidence>
<proteinExistence type="predicted"/>
<name>A0A5A9P9Z8_9TELE</name>
<dbReference type="EMBL" id="SOYY01000008">
    <property type="protein sequence ID" value="KAA0717646.1"/>
    <property type="molecule type" value="Genomic_DNA"/>
</dbReference>
<sequence length="116" mass="12672">MSVAGSNGLRSPNFDAQARDGNSRTCSTKGSNTGLHLTVQQAANTTSGWATIRYHGEENSIHTGGKSRRRGGPAIPERSRQHNYTLFGLSRQVASSFWRQLARLSSACRQRMSAFC</sequence>
<evidence type="ECO:0000256" key="1">
    <source>
        <dbReference type="SAM" id="MobiDB-lite"/>
    </source>
</evidence>
<evidence type="ECO:0000313" key="2">
    <source>
        <dbReference type="EMBL" id="KAA0717646.1"/>
    </source>
</evidence>
<protein>
    <submittedName>
        <fullName evidence="2">Uncharacterized protein</fullName>
    </submittedName>
</protein>
<dbReference type="AlphaFoldDB" id="A0A5A9P9Z8"/>
<dbReference type="Proteomes" id="UP000324632">
    <property type="component" value="Chromosome 8"/>
</dbReference>
<feature type="region of interest" description="Disordered" evidence="1">
    <location>
        <begin position="56"/>
        <end position="79"/>
    </location>
</feature>
<feature type="region of interest" description="Disordered" evidence="1">
    <location>
        <begin position="1"/>
        <end position="33"/>
    </location>
</feature>
<comment type="caution">
    <text evidence="2">The sequence shown here is derived from an EMBL/GenBank/DDBJ whole genome shotgun (WGS) entry which is preliminary data.</text>
</comment>
<accession>A0A5A9P9Z8</accession>